<evidence type="ECO:0000313" key="2">
    <source>
        <dbReference type="Proteomes" id="UP001156974"/>
    </source>
</evidence>
<evidence type="ECO:0000313" key="1">
    <source>
        <dbReference type="EMBL" id="MDI4670325.1"/>
    </source>
</evidence>
<accession>A0ABT6U4Z7</accession>
<dbReference type="EMBL" id="JAKUMG010000008">
    <property type="protein sequence ID" value="MDI4670325.1"/>
    <property type="molecule type" value="Genomic_DNA"/>
</dbReference>
<organism evidence="1 2">
    <name type="scientific">Pseudoalteromonas shioyasakiensis</name>
    <dbReference type="NCBI Taxonomy" id="1190813"/>
    <lineage>
        <taxon>Bacteria</taxon>
        <taxon>Pseudomonadati</taxon>
        <taxon>Pseudomonadota</taxon>
        <taxon>Gammaproteobacteria</taxon>
        <taxon>Alteromonadales</taxon>
        <taxon>Pseudoalteromonadaceae</taxon>
        <taxon>Pseudoalteromonas</taxon>
    </lineage>
</organism>
<name>A0ABT6U4Z7_9GAMM</name>
<dbReference type="Proteomes" id="UP001156974">
    <property type="component" value="Unassembled WGS sequence"/>
</dbReference>
<comment type="caution">
    <text evidence="1">The sequence shown here is derived from an EMBL/GenBank/DDBJ whole genome shotgun (WGS) entry which is preliminary data.</text>
</comment>
<dbReference type="SUPFAM" id="SSF53850">
    <property type="entry name" value="Periplasmic binding protein-like II"/>
    <property type="match status" value="1"/>
</dbReference>
<gene>
    <name evidence="1" type="ORF">MKZ47_14725</name>
</gene>
<proteinExistence type="predicted"/>
<sequence length="207" mass="23807">MIFNRPADTPQARYVIDLIKMAYKEIGYEIHIIDFNHQNALVAANQGVLDGQLGRIANVKDDYPNLLKVDYPLFDFNLVLLKNCRQCQYEDLKSLAIQSSYPAAQSYIDNHPFDGDVIKVRNVTAQLNLLTQKRVEGTILLEFLLSTKHPGFDQTAFHKQVLMPMQSFHFVHKRHKAIIPQLTKVLKKLDENGTVQFLKSKYSLSKF</sequence>
<protein>
    <submittedName>
        <fullName evidence="1">Transporter substrate-binding domain-containing protein</fullName>
    </submittedName>
</protein>
<dbReference type="RefSeq" id="WP_282666862.1">
    <property type="nucleotide sequence ID" value="NZ_JAKUMG010000008.1"/>
</dbReference>
<reference evidence="1 2" key="1">
    <citation type="submission" date="2022-02" db="EMBL/GenBank/DDBJ databases">
        <title>Genome analysis of Beneficial Microorganisms for Coral consortium from Pocillopora damicornis.</title>
        <authorList>
            <person name="Rosado P.M."/>
            <person name="Cardoso P.M."/>
            <person name="Rosado J.G."/>
            <person name="Schultz J."/>
            <person name="Rocha U."/>
            <person name="Costa T.K."/>
            <person name="Peixoto R.S."/>
        </authorList>
    </citation>
    <scope>NUCLEOTIDE SEQUENCE [LARGE SCALE GENOMIC DNA]</scope>
    <source>
        <strain evidence="1 2">BMC5</strain>
    </source>
</reference>
<dbReference type="Gene3D" id="3.40.190.10">
    <property type="entry name" value="Periplasmic binding protein-like II"/>
    <property type="match status" value="2"/>
</dbReference>
<keyword evidence="2" id="KW-1185">Reference proteome</keyword>